<dbReference type="RefSeq" id="WP_174193829.1">
    <property type="nucleotide sequence ID" value="NZ_JABULH010000003.1"/>
</dbReference>
<protein>
    <submittedName>
        <fullName evidence="2">Uncharacterized protein</fullName>
    </submittedName>
</protein>
<evidence type="ECO:0000256" key="1">
    <source>
        <dbReference type="SAM" id="SignalP"/>
    </source>
</evidence>
<accession>A0ABX2JG16</accession>
<comment type="caution">
    <text evidence="2">The sequence shown here is derived from an EMBL/GenBank/DDBJ whole genome shotgun (WGS) entry which is preliminary data.</text>
</comment>
<sequence length="131" mass="14106">MRKLPLMLLVASVGLGAGSAALAKRDTPELAYRKLIAGKVAGKPQSCIDTRFRQSQLSAYGNKLIYRVSDKLVYVNETNGGCERVARGDALISRQYQTRACSGDIAQTVQLPPNIPTGSCALGMFTPYTKP</sequence>
<dbReference type="Proteomes" id="UP000621447">
    <property type="component" value="Unassembled WGS sequence"/>
</dbReference>
<reference evidence="2 3" key="1">
    <citation type="submission" date="2020-06" db="EMBL/GenBank/DDBJ databases">
        <title>Sphingomonas hominis sp. nov., a member of the Sphingomonas, isolated from the hair of a 22-year-old girl.</title>
        <authorList>
            <person name="Zhang D.-F."/>
            <person name="Cui X.-W."/>
        </authorList>
    </citation>
    <scope>NUCLEOTIDE SEQUENCE [LARGE SCALE GENOMIC DNA]</scope>
    <source>
        <strain evidence="2 3">HHU CXW</strain>
    </source>
</reference>
<evidence type="ECO:0000313" key="3">
    <source>
        <dbReference type="Proteomes" id="UP000621447"/>
    </source>
</evidence>
<keyword evidence="3" id="KW-1185">Reference proteome</keyword>
<keyword evidence="1" id="KW-0732">Signal</keyword>
<proteinExistence type="predicted"/>
<dbReference type="EMBL" id="JABULH010000003">
    <property type="protein sequence ID" value="NTS65183.1"/>
    <property type="molecule type" value="Genomic_DNA"/>
</dbReference>
<gene>
    <name evidence="2" type="ORF">HRV97_08405</name>
</gene>
<evidence type="ECO:0000313" key="2">
    <source>
        <dbReference type="EMBL" id="NTS65183.1"/>
    </source>
</evidence>
<feature type="signal peptide" evidence="1">
    <location>
        <begin position="1"/>
        <end position="23"/>
    </location>
</feature>
<name>A0ABX2JG16_9SPHN</name>
<feature type="chain" id="PRO_5046090041" evidence="1">
    <location>
        <begin position="24"/>
        <end position="131"/>
    </location>
</feature>
<organism evidence="2 3">
    <name type="scientific">Sphingomonas hominis</name>
    <dbReference type="NCBI Taxonomy" id="2741495"/>
    <lineage>
        <taxon>Bacteria</taxon>
        <taxon>Pseudomonadati</taxon>
        <taxon>Pseudomonadota</taxon>
        <taxon>Alphaproteobacteria</taxon>
        <taxon>Sphingomonadales</taxon>
        <taxon>Sphingomonadaceae</taxon>
        <taxon>Sphingomonas</taxon>
    </lineage>
</organism>